<evidence type="ECO:0008006" key="3">
    <source>
        <dbReference type="Google" id="ProtNLM"/>
    </source>
</evidence>
<dbReference type="InterPro" id="IPR011990">
    <property type="entry name" value="TPR-like_helical_dom_sf"/>
</dbReference>
<proteinExistence type="predicted"/>
<accession>A0ABT9EDD4</accession>
<comment type="caution">
    <text evidence="1">The sequence shown here is derived from an EMBL/GenBank/DDBJ whole genome shotgun (WGS) entry which is preliminary data.</text>
</comment>
<dbReference type="SMART" id="SM00671">
    <property type="entry name" value="SEL1"/>
    <property type="match status" value="2"/>
</dbReference>
<reference evidence="1 2" key="1">
    <citation type="submission" date="2023-08" db="EMBL/GenBank/DDBJ databases">
        <title>The draft genome sequence of Paracraurococcus sp. LOR1-02.</title>
        <authorList>
            <person name="Kingkaew E."/>
            <person name="Tanasupawat S."/>
        </authorList>
    </citation>
    <scope>NUCLEOTIDE SEQUENCE [LARGE SCALE GENOMIC DNA]</scope>
    <source>
        <strain evidence="1 2">LOR1-02</strain>
    </source>
</reference>
<dbReference type="InterPro" id="IPR006597">
    <property type="entry name" value="Sel1-like"/>
</dbReference>
<evidence type="ECO:0000313" key="1">
    <source>
        <dbReference type="EMBL" id="MDO9714235.1"/>
    </source>
</evidence>
<dbReference type="Pfam" id="PF08238">
    <property type="entry name" value="Sel1"/>
    <property type="match status" value="2"/>
</dbReference>
<evidence type="ECO:0000313" key="2">
    <source>
        <dbReference type="Proteomes" id="UP001243009"/>
    </source>
</evidence>
<organism evidence="1 2">
    <name type="scientific">Paracraurococcus lichenis</name>
    <dbReference type="NCBI Taxonomy" id="3064888"/>
    <lineage>
        <taxon>Bacteria</taxon>
        <taxon>Pseudomonadati</taxon>
        <taxon>Pseudomonadota</taxon>
        <taxon>Alphaproteobacteria</taxon>
        <taxon>Acetobacterales</taxon>
        <taxon>Roseomonadaceae</taxon>
        <taxon>Paracraurococcus</taxon>
    </lineage>
</organism>
<gene>
    <name evidence="1" type="ORF">Q7A36_38440</name>
</gene>
<dbReference type="RefSeq" id="WP_370655796.1">
    <property type="nucleotide sequence ID" value="NZ_JAUTWS010000191.1"/>
</dbReference>
<feature type="non-terminal residue" evidence="1">
    <location>
        <position position="1"/>
    </location>
</feature>
<name>A0ABT9EDD4_9PROT</name>
<dbReference type="EMBL" id="JAUTWS010000191">
    <property type="protein sequence ID" value="MDO9714235.1"/>
    <property type="molecule type" value="Genomic_DNA"/>
</dbReference>
<dbReference type="SUPFAM" id="SSF81901">
    <property type="entry name" value="HCP-like"/>
    <property type="match status" value="1"/>
</dbReference>
<dbReference type="Proteomes" id="UP001243009">
    <property type="component" value="Unassembled WGS sequence"/>
</dbReference>
<sequence>QASLGFFYEQGRGGLTKDAHKAAWLYRFAADKDDVFAQTSLSFFYERGLGGLAKDVGEAARLSRLAAEQGKALEPANLGFFLPPRPRRADAGRSQNRSVIPHSHQSRQHYEQTNFGFFYERGRDGLTRDDAWSSPFISKLQGVVSGRHQSLASGAKVLLSMSCYGRCSAMPQDRAAR</sequence>
<keyword evidence="2" id="KW-1185">Reference proteome</keyword>
<dbReference type="Gene3D" id="1.25.40.10">
    <property type="entry name" value="Tetratricopeptide repeat domain"/>
    <property type="match status" value="1"/>
</dbReference>
<protein>
    <recommendedName>
        <fullName evidence="3">Sel1 repeat family protein</fullName>
    </recommendedName>
</protein>